<evidence type="ECO:0000313" key="2">
    <source>
        <dbReference type="EMBL" id="KIK53280.1"/>
    </source>
</evidence>
<protein>
    <submittedName>
        <fullName evidence="2">Unplaced genomic scaffold GYMLUscaffold_83, whole genome shotgun sequence</fullName>
    </submittedName>
</protein>
<feature type="region of interest" description="Disordered" evidence="1">
    <location>
        <begin position="1"/>
        <end position="20"/>
    </location>
</feature>
<name>A0A0D0AS73_9AGAR</name>
<accession>A0A0D0AS73</accession>
<reference evidence="2 3" key="1">
    <citation type="submission" date="2014-04" db="EMBL/GenBank/DDBJ databases">
        <title>Evolutionary Origins and Diversification of the Mycorrhizal Mutualists.</title>
        <authorList>
            <consortium name="DOE Joint Genome Institute"/>
            <consortium name="Mycorrhizal Genomics Consortium"/>
            <person name="Kohler A."/>
            <person name="Kuo A."/>
            <person name="Nagy L.G."/>
            <person name="Floudas D."/>
            <person name="Copeland A."/>
            <person name="Barry K.W."/>
            <person name="Cichocki N."/>
            <person name="Veneault-Fourrey C."/>
            <person name="LaButti K."/>
            <person name="Lindquist E.A."/>
            <person name="Lipzen A."/>
            <person name="Lundell T."/>
            <person name="Morin E."/>
            <person name="Murat C."/>
            <person name="Riley R."/>
            <person name="Ohm R."/>
            <person name="Sun H."/>
            <person name="Tunlid A."/>
            <person name="Henrissat B."/>
            <person name="Grigoriev I.V."/>
            <person name="Hibbett D.S."/>
            <person name="Martin F."/>
        </authorList>
    </citation>
    <scope>NUCLEOTIDE SEQUENCE [LARGE SCALE GENOMIC DNA]</scope>
    <source>
        <strain evidence="2 3">FD-317 M1</strain>
    </source>
</reference>
<evidence type="ECO:0000256" key="1">
    <source>
        <dbReference type="SAM" id="MobiDB-lite"/>
    </source>
</evidence>
<dbReference type="Proteomes" id="UP000053593">
    <property type="component" value="Unassembled WGS sequence"/>
</dbReference>
<dbReference type="HOGENOM" id="CLU_2654752_0_0_1"/>
<gene>
    <name evidence="2" type="ORF">GYMLUDRAFT_941035</name>
</gene>
<proteinExistence type="predicted"/>
<keyword evidence="3" id="KW-1185">Reference proteome</keyword>
<organism evidence="2 3">
    <name type="scientific">Collybiopsis luxurians FD-317 M1</name>
    <dbReference type="NCBI Taxonomy" id="944289"/>
    <lineage>
        <taxon>Eukaryota</taxon>
        <taxon>Fungi</taxon>
        <taxon>Dikarya</taxon>
        <taxon>Basidiomycota</taxon>
        <taxon>Agaricomycotina</taxon>
        <taxon>Agaricomycetes</taxon>
        <taxon>Agaricomycetidae</taxon>
        <taxon>Agaricales</taxon>
        <taxon>Marasmiineae</taxon>
        <taxon>Omphalotaceae</taxon>
        <taxon>Collybiopsis</taxon>
        <taxon>Collybiopsis luxurians</taxon>
    </lineage>
</organism>
<dbReference type="AlphaFoldDB" id="A0A0D0AS73"/>
<evidence type="ECO:0000313" key="3">
    <source>
        <dbReference type="Proteomes" id="UP000053593"/>
    </source>
</evidence>
<sequence length="76" mass="8754">MLSALLLPRNSSKTHSDTDEKYVEAKLPYHRMTATGKFGKGKDAEYYFIIHRMSNCLLRAESYAGSSRSFTQNIYR</sequence>
<dbReference type="EMBL" id="KN834831">
    <property type="protein sequence ID" value="KIK53280.1"/>
    <property type="molecule type" value="Genomic_DNA"/>
</dbReference>